<dbReference type="EC" id="2.7.8.13" evidence="7 8"/>
<feature type="transmembrane region" description="Helical" evidence="7">
    <location>
        <begin position="26"/>
        <end position="45"/>
    </location>
</feature>
<keyword evidence="7" id="KW-0133">Cell shape</keyword>
<evidence type="ECO:0000256" key="9">
    <source>
        <dbReference type="PIRSR" id="PIRSR600715-1"/>
    </source>
</evidence>
<proteinExistence type="inferred from homology"/>
<evidence type="ECO:0000313" key="11">
    <source>
        <dbReference type="Proteomes" id="UP000315525"/>
    </source>
</evidence>
<evidence type="ECO:0000256" key="4">
    <source>
        <dbReference type="ARBA" id="ARBA00022692"/>
    </source>
</evidence>
<comment type="subcellular location">
    <subcellularLocation>
        <location evidence="7">Cell membrane</location>
        <topology evidence="7">Multi-pass membrane protein</topology>
    </subcellularLocation>
    <subcellularLocation>
        <location evidence="1">Membrane</location>
        <topology evidence="1">Multi-pass membrane protein</topology>
    </subcellularLocation>
</comment>
<dbReference type="GO" id="GO:0046872">
    <property type="term" value="F:metal ion binding"/>
    <property type="evidence" value="ECO:0007669"/>
    <property type="project" value="UniProtKB-KW"/>
</dbReference>
<keyword evidence="7" id="KW-0573">Peptidoglycan synthesis</keyword>
<keyword evidence="7 9" id="KW-0460">Magnesium</keyword>
<gene>
    <name evidence="7" type="primary">mraY</name>
    <name evidence="10" type="ORF">E3J62_05020</name>
</gene>
<feature type="transmembrane region" description="Helical" evidence="7">
    <location>
        <begin position="289"/>
        <end position="310"/>
    </location>
</feature>
<dbReference type="GO" id="GO:0008360">
    <property type="term" value="P:regulation of cell shape"/>
    <property type="evidence" value="ECO:0007669"/>
    <property type="project" value="UniProtKB-KW"/>
</dbReference>
<dbReference type="GO" id="GO:0071555">
    <property type="term" value="P:cell wall organization"/>
    <property type="evidence" value="ECO:0007669"/>
    <property type="project" value="UniProtKB-KW"/>
</dbReference>
<dbReference type="GO" id="GO:0009252">
    <property type="term" value="P:peptidoglycan biosynthetic process"/>
    <property type="evidence" value="ECO:0007669"/>
    <property type="project" value="UniProtKB-UniRule"/>
</dbReference>
<reference evidence="10 11" key="1">
    <citation type="submission" date="2019-03" db="EMBL/GenBank/DDBJ databases">
        <title>Metabolic potential of uncultured bacteria and archaea associated with petroleum seepage in deep-sea sediments.</title>
        <authorList>
            <person name="Dong X."/>
            <person name="Hubert C."/>
        </authorList>
    </citation>
    <scope>NUCLEOTIDE SEQUENCE [LARGE SCALE GENOMIC DNA]</scope>
    <source>
        <strain evidence="10">E44_bin18</strain>
    </source>
</reference>
<feature type="transmembrane region" description="Helical" evidence="7">
    <location>
        <begin position="130"/>
        <end position="151"/>
    </location>
</feature>
<keyword evidence="6 7" id="KW-0472">Membrane</keyword>
<keyword evidence="7" id="KW-0132">Cell division</keyword>
<dbReference type="GO" id="GO:0051301">
    <property type="term" value="P:cell division"/>
    <property type="evidence" value="ECO:0007669"/>
    <property type="project" value="UniProtKB-KW"/>
</dbReference>
<dbReference type="GO" id="GO:0008963">
    <property type="term" value="F:phospho-N-acetylmuramoyl-pentapeptide-transferase activity"/>
    <property type="evidence" value="ECO:0007669"/>
    <property type="project" value="UniProtKB-UniRule"/>
</dbReference>
<evidence type="ECO:0000256" key="3">
    <source>
        <dbReference type="ARBA" id="ARBA00022679"/>
    </source>
</evidence>
<dbReference type="UniPathway" id="UPA00219"/>
<dbReference type="AlphaFoldDB" id="A0A523UUJ3"/>
<keyword evidence="3 7" id="KW-0808">Transferase</keyword>
<evidence type="ECO:0000256" key="2">
    <source>
        <dbReference type="ARBA" id="ARBA00005583"/>
    </source>
</evidence>
<dbReference type="Pfam" id="PF10555">
    <property type="entry name" value="MraY_sig1"/>
    <property type="match status" value="1"/>
</dbReference>
<name>A0A523UUJ3_UNCT6</name>
<dbReference type="PANTHER" id="PTHR22926">
    <property type="entry name" value="PHOSPHO-N-ACETYLMURAMOYL-PENTAPEPTIDE-TRANSFERASE"/>
    <property type="match status" value="1"/>
</dbReference>
<evidence type="ECO:0000256" key="5">
    <source>
        <dbReference type="ARBA" id="ARBA00022989"/>
    </source>
</evidence>
<feature type="binding site" evidence="9">
    <location>
        <position position="191"/>
    </location>
    <ligand>
        <name>Mg(2+)</name>
        <dbReference type="ChEBI" id="CHEBI:18420"/>
    </ligand>
</feature>
<evidence type="ECO:0000256" key="1">
    <source>
        <dbReference type="ARBA" id="ARBA00004141"/>
    </source>
</evidence>
<dbReference type="Proteomes" id="UP000315525">
    <property type="component" value="Unassembled WGS sequence"/>
</dbReference>
<dbReference type="CDD" id="cd06852">
    <property type="entry name" value="GT_MraY"/>
    <property type="match status" value="1"/>
</dbReference>
<keyword evidence="4 7" id="KW-0812">Transmembrane</keyword>
<dbReference type="PROSITE" id="PS01348">
    <property type="entry name" value="MRAY_2"/>
    <property type="match status" value="1"/>
</dbReference>
<keyword evidence="7 9" id="KW-0479">Metal-binding</keyword>
<feature type="transmembrane region" description="Helical" evidence="7">
    <location>
        <begin position="171"/>
        <end position="192"/>
    </location>
</feature>
<protein>
    <recommendedName>
        <fullName evidence="7 8">Phospho-N-acetylmuramoyl-pentapeptide-transferase</fullName>
        <ecNumber evidence="7 8">2.7.8.13</ecNumber>
    </recommendedName>
    <alternativeName>
        <fullName evidence="7">UDP-MurNAc-pentapeptide phosphotransferase</fullName>
    </alternativeName>
</protein>
<comment type="pathway">
    <text evidence="7">Cell wall biogenesis; peptidoglycan biosynthesis.</text>
</comment>
<feature type="transmembrane region" description="Helical" evidence="7">
    <location>
        <begin position="74"/>
        <end position="91"/>
    </location>
</feature>
<feature type="transmembrane region" description="Helical" evidence="7">
    <location>
        <begin position="238"/>
        <end position="255"/>
    </location>
</feature>
<keyword evidence="7" id="KW-0131">Cell cycle</keyword>
<comment type="catalytic activity">
    <reaction evidence="7">
        <text>UDP-N-acetyl-alpha-D-muramoyl-L-alanyl-gamma-D-glutamyl-meso-2,6-diaminopimeloyl-D-alanyl-D-alanine + di-trans,octa-cis-undecaprenyl phosphate = di-trans,octa-cis-undecaprenyl diphospho-N-acetyl-alpha-D-muramoyl-L-alanyl-D-glutamyl-meso-2,6-diaminopimeloyl-D-alanyl-D-alanine + UMP</text>
        <dbReference type="Rhea" id="RHEA:28386"/>
        <dbReference type="ChEBI" id="CHEBI:57865"/>
        <dbReference type="ChEBI" id="CHEBI:60392"/>
        <dbReference type="ChEBI" id="CHEBI:61386"/>
        <dbReference type="ChEBI" id="CHEBI:61387"/>
        <dbReference type="EC" id="2.7.8.13"/>
    </reaction>
</comment>
<dbReference type="InterPro" id="IPR018480">
    <property type="entry name" value="PNAcMuramoyl-5peptid_Trfase_CS"/>
</dbReference>
<feature type="transmembrane region" description="Helical" evidence="7">
    <location>
        <begin position="262"/>
        <end position="283"/>
    </location>
</feature>
<dbReference type="Pfam" id="PF00953">
    <property type="entry name" value="Glycos_transf_4"/>
    <property type="match status" value="1"/>
</dbReference>
<keyword evidence="7" id="KW-1003">Cell membrane</keyword>
<comment type="caution">
    <text evidence="10">The sequence shown here is derived from an EMBL/GenBank/DDBJ whole genome shotgun (WGS) entry which is preliminary data.</text>
</comment>
<dbReference type="GO" id="GO:0005886">
    <property type="term" value="C:plasma membrane"/>
    <property type="evidence" value="ECO:0007669"/>
    <property type="project" value="UniProtKB-SubCell"/>
</dbReference>
<dbReference type="HAMAP" id="MF_00038">
    <property type="entry name" value="MraY"/>
    <property type="match status" value="1"/>
</dbReference>
<dbReference type="InterPro" id="IPR000715">
    <property type="entry name" value="Glycosyl_transferase_4"/>
</dbReference>
<dbReference type="PROSITE" id="PS01347">
    <property type="entry name" value="MRAY_1"/>
    <property type="match status" value="1"/>
</dbReference>
<dbReference type="NCBIfam" id="TIGR00445">
    <property type="entry name" value="mraY"/>
    <property type="match status" value="1"/>
</dbReference>
<feature type="transmembrane region" description="Helical" evidence="7">
    <location>
        <begin position="338"/>
        <end position="357"/>
    </location>
</feature>
<evidence type="ECO:0000256" key="7">
    <source>
        <dbReference type="HAMAP-Rule" id="MF_00038"/>
    </source>
</evidence>
<keyword evidence="7" id="KW-0961">Cell wall biogenesis/degradation</keyword>
<dbReference type="EMBL" id="SOJN01000063">
    <property type="protein sequence ID" value="TET46206.1"/>
    <property type="molecule type" value="Genomic_DNA"/>
</dbReference>
<comment type="function">
    <text evidence="7">Catalyzes the initial step of the lipid cycle reactions in the biosynthesis of the cell wall peptidoglycan: transfers peptidoglycan precursor phospho-MurNAc-pentapeptide from UDP-MurNAc-pentapeptide onto the lipid carrier undecaprenyl phosphate, yielding undecaprenyl-pyrophosphoryl-MurNAc-pentapeptide, known as lipid I.</text>
</comment>
<dbReference type="PANTHER" id="PTHR22926:SF5">
    <property type="entry name" value="PHOSPHO-N-ACETYLMURAMOYL-PENTAPEPTIDE-TRANSFERASE HOMOLOG"/>
    <property type="match status" value="1"/>
</dbReference>
<sequence length="360" mass="39457">MLYHLLYPLSRYVSFFNVFKYITFRAAYAAVTALIMAFIVGPAIIRRLERFNVREKISDDLPEWHRSKEGTPTMGGLILLLTFVVPVLLWADLTNRFIQLILIASIWLGAMGFADDMLKFKRGKGMGGKYKLLGQFALGLVVGLSLILGPVKEGYATKTSLLFLKNYFLDFGWFYIPFLVLVIVGSSNAVNLADGLDGLAIGMVAIAFGAYAILAYLTGHAKISEYLSILFLPGAGELSVFCLSVVGASLGFLWFNANPAKIFMGDTGSLALGGAIGTVAVLIKHEMLLLVIGGVFVAETVSVMLQVAYFKRTGGKRLFKMAPLHHHFELSGIPEQKIVVRFWIVAILCALVGLSTLKIR</sequence>
<organism evidence="10 11">
    <name type="scientific">candidate division TA06 bacterium</name>
    <dbReference type="NCBI Taxonomy" id="2250710"/>
    <lineage>
        <taxon>Bacteria</taxon>
        <taxon>Bacteria division TA06</taxon>
    </lineage>
</organism>
<keyword evidence="5 7" id="KW-1133">Transmembrane helix</keyword>
<evidence type="ECO:0000256" key="6">
    <source>
        <dbReference type="ARBA" id="ARBA00023136"/>
    </source>
</evidence>
<dbReference type="InterPro" id="IPR003524">
    <property type="entry name" value="PNAcMuramoyl-5peptid_Trfase"/>
</dbReference>
<comment type="similarity">
    <text evidence="2 7">Belongs to the glycosyltransferase 4 family. MraY subfamily.</text>
</comment>
<dbReference type="GO" id="GO:0051992">
    <property type="term" value="F:UDP-N-acetylmuramoyl-L-alanyl-D-glutamyl-meso-2,6-diaminopimelyl-D-alanyl-D-alanine:undecaprenyl-phosphate transferase activity"/>
    <property type="evidence" value="ECO:0007669"/>
    <property type="project" value="RHEA"/>
</dbReference>
<feature type="binding site" evidence="9">
    <location>
        <position position="266"/>
    </location>
    <ligand>
        <name>Mg(2+)</name>
        <dbReference type="ChEBI" id="CHEBI:18420"/>
    </ligand>
</feature>
<evidence type="ECO:0000313" key="10">
    <source>
        <dbReference type="EMBL" id="TET46206.1"/>
    </source>
</evidence>
<feature type="transmembrane region" description="Helical" evidence="7">
    <location>
        <begin position="97"/>
        <end position="118"/>
    </location>
</feature>
<feature type="transmembrane region" description="Helical" evidence="7">
    <location>
        <begin position="199"/>
        <end position="218"/>
    </location>
</feature>
<accession>A0A523UUJ3</accession>
<comment type="cofactor">
    <cofactor evidence="7 9">
        <name>Mg(2+)</name>
        <dbReference type="ChEBI" id="CHEBI:18420"/>
    </cofactor>
</comment>
<evidence type="ECO:0000256" key="8">
    <source>
        <dbReference type="NCBIfam" id="TIGR00445"/>
    </source>
</evidence>